<dbReference type="Pfam" id="PF11292">
    <property type="entry name" value="DUF3093"/>
    <property type="match status" value="1"/>
</dbReference>
<dbReference type="eggNOG" id="ENOG5032Z7M">
    <property type="taxonomic scope" value="Bacteria"/>
</dbReference>
<dbReference type="InterPro" id="IPR021443">
    <property type="entry name" value="DUF3093"/>
</dbReference>
<evidence type="ECO:0000313" key="3">
    <source>
        <dbReference type="Proteomes" id="UP000007947"/>
    </source>
</evidence>
<keyword evidence="3" id="KW-1185">Reference proteome</keyword>
<feature type="transmembrane region" description="Helical" evidence="1">
    <location>
        <begin position="7"/>
        <end position="26"/>
    </location>
</feature>
<dbReference type="KEGG" id="mph:MLP_22540"/>
<accession>F5XEQ2</accession>
<evidence type="ECO:0008006" key="4">
    <source>
        <dbReference type="Google" id="ProtNLM"/>
    </source>
</evidence>
<organism evidence="2 3">
    <name type="scientific">Microlunatus phosphovorus (strain ATCC 700054 / DSM 10555 / JCM 9379 / NBRC 101784 / NCIMB 13414 / VKM Ac-1990 / NM-1)</name>
    <dbReference type="NCBI Taxonomy" id="1032480"/>
    <lineage>
        <taxon>Bacteria</taxon>
        <taxon>Bacillati</taxon>
        <taxon>Actinomycetota</taxon>
        <taxon>Actinomycetes</taxon>
        <taxon>Propionibacteriales</taxon>
        <taxon>Propionibacteriaceae</taxon>
        <taxon>Microlunatus</taxon>
    </lineage>
</organism>
<dbReference type="HOGENOM" id="CLU_109360_0_0_11"/>
<feature type="transmembrane region" description="Helical" evidence="1">
    <location>
        <begin position="32"/>
        <end position="51"/>
    </location>
</feature>
<dbReference type="STRING" id="1032480.MLP_22540"/>
<gene>
    <name evidence="2" type="ordered locus">MLP_22540</name>
</gene>
<proteinExistence type="predicted"/>
<protein>
    <recommendedName>
        <fullName evidence="4">DUF3093 domain-containing protein</fullName>
    </recommendedName>
</protein>
<dbReference type="EMBL" id="AP012204">
    <property type="protein sequence ID" value="BAK35268.1"/>
    <property type="molecule type" value="Genomic_DNA"/>
</dbReference>
<keyword evidence="1" id="KW-0472">Membrane</keyword>
<dbReference type="Proteomes" id="UP000007947">
    <property type="component" value="Chromosome"/>
</dbReference>
<evidence type="ECO:0000256" key="1">
    <source>
        <dbReference type="SAM" id="Phobius"/>
    </source>
</evidence>
<keyword evidence="1" id="KW-0812">Transmembrane</keyword>
<dbReference type="AlphaFoldDB" id="F5XEQ2"/>
<reference evidence="2 3" key="1">
    <citation type="submission" date="2011-05" db="EMBL/GenBank/DDBJ databases">
        <title>Whole genome sequence of Microlunatus phosphovorus NM-1.</title>
        <authorList>
            <person name="Hosoyama A."/>
            <person name="Sasaki K."/>
            <person name="Harada T."/>
            <person name="Igarashi R."/>
            <person name="Kawakoshi A."/>
            <person name="Sasagawa M."/>
            <person name="Fukada J."/>
            <person name="Nakamura S."/>
            <person name="Katano Y."/>
            <person name="Hanada S."/>
            <person name="Kamagata Y."/>
            <person name="Nakamura N."/>
            <person name="Yamazaki S."/>
            <person name="Fujita N."/>
        </authorList>
    </citation>
    <scope>NUCLEOTIDE SEQUENCE [LARGE SCALE GENOMIC DNA]</scope>
    <source>
        <strain evidence="3">ATCC 700054 / DSM 10555 / JCM 9379 / NBRC 101784 / NCIMB 13414 / VKM Ac-1990 / NM-1</strain>
    </source>
</reference>
<dbReference type="RefSeq" id="WP_013863140.1">
    <property type="nucleotide sequence ID" value="NC_015635.1"/>
</dbReference>
<keyword evidence="1" id="KW-1133">Transmembrane helix</keyword>
<sequence>MGPTPTWWVLSLLFSLSWLAAVGFYLGPIAGVVAFICSQGLVTAAFLATAIRLELEDGELRIGRAVLELAYVSAVAGLDPEATAERSGPKADVRAHLVLRPYARSSIELTLNDPADPVPYWLVSTRRPAALAQAVQTARAARLTR</sequence>
<evidence type="ECO:0000313" key="2">
    <source>
        <dbReference type="EMBL" id="BAK35268.1"/>
    </source>
</evidence>
<name>F5XEQ2_MICPN</name>